<name>A0A949JJH4_9ACTN</name>
<dbReference type="EMBL" id="JAELVF020000001">
    <property type="protein sequence ID" value="MBU7596296.1"/>
    <property type="molecule type" value="Genomic_DNA"/>
</dbReference>
<reference evidence="1" key="1">
    <citation type="submission" date="2021-06" db="EMBL/GenBank/DDBJ databases">
        <title>Sequencing of actinobacteria type strains.</title>
        <authorList>
            <person name="Nguyen G.-S."/>
            <person name="Wentzel A."/>
        </authorList>
    </citation>
    <scope>NUCLEOTIDE SEQUENCE</scope>
    <source>
        <strain evidence="1">P38-E01</strain>
    </source>
</reference>
<evidence type="ECO:0000313" key="1">
    <source>
        <dbReference type="EMBL" id="MBU7596296.1"/>
    </source>
</evidence>
<dbReference type="RefSeq" id="WP_211040627.1">
    <property type="nucleotide sequence ID" value="NZ_JAELVF020000001.1"/>
</dbReference>
<sequence>MSGTADGIRQLGAEPAHNWVGMSGAHEWSEIWEFPAHEPVLLVGLAAVHPFSARELTGAVRRGWET</sequence>
<keyword evidence="2" id="KW-1185">Reference proteome</keyword>
<dbReference type="AlphaFoldDB" id="A0A949JJH4"/>
<protein>
    <submittedName>
        <fullName evidence="1">Uncharacterized protein</fullName>
    </submittedName>
</protein>
<comment type="caution">
    <text evidence="1">The sequence shown here is derived from an EMBL/GenBank/DDBJ whole genome shotgun (WGS) entry which is preliminary data.</text>
</comment>
<organism evidence="1 2">
    <name type="scientific">Streptomyces tardus</name>
    <dbReference type="NCBI Taxonomy" id="2780544"/>
    <lineage>
        <taxon>Bacteria</taxon>
        <taxon>Bacillati</taxon>
        <taxon>Actinomycetota</taxon>
        <taxon>Actinomycetes</taxon>
        <taxon>Kitasatosporales</taxon>
        <taxon>Streptomycetaceae</taxon>
        <taxon>Streptomyces</taxon>
    </lineage>
</organism>
<dbReference type="Proteomes" id="UP000694501">
    <property type="component" value="Unassembled WGS sequence"/>
</dbReference>
<gene>
    <name evidence="1" type="ORF">JGS22_001240</name>
</gene>
<accession>A0A949JJH4</accession>
<evidence type="ECO:0000313" key="2">
    <source>
        <dbReference type="Proteomes" id="UP000694501"/>
    </source>
</evidence>
<proteinExistence type="predicted"/>